<dbReference type="AlphaFoldDB" id="A0A9P5Z2F9"/>
<keyword evidence="3" id="KW-0274">FAD</keyword>
<dbReference type="Gene3D" id="3.40.30.120">
    <property type="match status" value="1"/>
</dbReference>
<evidence type="ECO:0000256" key="1">
    <source>
        <dbReference type="ARBA" id="ARBA00001974"/>
    </source>
</evidence>
<keyword evidence="7" id="KW-1185">Reference proteome</keyword>
<dbReference type="EMBL" id="MU155239">
    <property type="protein sequence ID" value="KAF9478246.1"/>
    <property type="molecule type" value="Genomic_DNA"/>
</dbReference>
<organism evidence="6 7">
    <name type="scientific">Pholiota conissans</name>
    <dbReference type="NCBI Taxonomy" id="109636"/>
    <lineage>
        <taxon>Eukaryota</taxon>
        <taxon>Fungi</taxon>
        <taxon>Dikarya</taxon>
        <taxon>Basidiomycota</taxon>
        <taxon>Agaricomycotina</taxon>
        <taxon>Agaricomycetes</taxon>
        <taxon>Agaricomycetidae</taxon>
        <taxon>Agaricales</taxon>
        <taxon>Agaricineae</taxon>
        <taxon>Strophariaceae</taxon>
        <taxon>Pholiota</taxon>
    </lineage>
</organism>
<dbReference type="Gene3D" id="3.30.70.2450">
    <property type="match status" value="1"/>
</dbReference>
<dbReference type="OrthoDB" id="2690153at2759"/>
<evidence type="ECO:0000259" key="5">
    <source>
        <dbReference type="Pfam" id="PF01494"/>
    </source>
</evidence>
<feature type="domain" description="FAD-binding" evidence="5">
    <location>
        <begin position="10"/>
        <end position="363"/>
    </location>
</feature>
<dbReference type="PANTHER" id="PTHR43004">
    <property type="entry name" value="TRK SYSTEM POTASSIUM UPTAKE PROTEIN"/>
    <property type="match status" value="1"/>
</dbReference>
<keyword evidence="2" id="KW-0285">Flavoprotein</keyword>
<name>A0A9P5Z2F9_9AGAR</name>
<proteinExistence type="predicted"/>
<dbReference type="Gene3D" id="3.50.50.60">
    <property type="entry name" value="FAD/NAD(P)-binding domain"/>
    <property type="match status" value="1"/>
</dbReference>
<sequence length="584" mass="64766">MSKPNASPPILIVGGGPSGLVLALALLHNGVPVRIIEKNAMPRLGQRGAGIMPRSLELFTSLRIIEEVMSSAILTPPVRLYKMPEGIEVVHEFEMSPRRSPTANNPYLNPVMLGQDKLEKIFHNALAAFGCSVELGTELLSFVQTDGRVRAKLIKRGMSQDMDSGEIEETMFEYMIGADGARGVVRKQLGLSFLGETRHVENFVVGDIIVEGLSQKYWHMWGEASDVLISLRATETPKLFNFVIGGRNVNYPRLAQNEDELKKCFYENTGRRTDLTFVEIPWMSQYTPNIRMVEKFGFGRVYVTGDAGHVHSPTGGQGMNTGIQDSFNLGWKLALVVKGIADHSLLDTFSEERIPVIAEMIAQTTKLLKKTLDNDEQALQTNGSLFQLGVNYRWSSIVVDERKKIEADREAIEDAYLKEFEFPDDEEEAEDPEILDSYGENHDGRLRAGDRAPDASGLTILSPPELQKQVCQLFQIYGPARHTVLIFADVVNARDVLNVLAAYPRNLLRTVVILSARKTKSGVNTEGADFVLEDRDGHATQAYCSAGVCGICIIRPDGVVGAIVKGATWTHRYFQGVFSARRNH</sequence>
<evidence type="ECO:0000256" key="4">
    <source>
        <dbReference type="ARBA" id="ARBA00023002"/>
    </source>
</evidence>
<dbReference type="Proteomes" id="UP000807469">
    <property type="component" value="Unassembled WGS sequence"/>
</dbReference>
<dbReference type="InterPro" id="IPR036188">
    <property type="entry name" value="FAD/NAD-bd_sf"/>
</dbReference>
<comment type="cofactor">
    <cofactor evidence="1">
        <name>FAD</name>
        <dbReference type="ChEBI" id="CHEBI:57692"/>
    </cofactor>
</comment>
<dbReference type="PRINTS" id="PR00420">
    <property type="entry name" value="RNGMNOXGNASE"/>
</dbReference>
<evidence type="ECO:0000313" key="6">
    <source>
        <dbReference type="EMBL" id="KAF9478246.1"/>
    </source>
</evidence>
<evidence type="ECO:0000256" key="2">
    <source>
        <dbReference type="ARBA" id="ARBA00022630"/>
    </source>
</evidence>
<dbReference type="GO" id="GO:0071949">
    <property type="term" value="F:FAD binding"/>
    <property type="evidence" value="ECO:0007669"/>
    <property type="project" value="InterPro"/>
</dbReference>
<dbReference type="InterPro" id="IPR050641">
    <property type="entry name" value="RIFMO-like"/>
</dbReference>
<dbReference type="GO" id="GO:0016709">
    <property type="term" value="F:oxidoreductase activity, acting on paired donors, with incorporation or reduction of molecular oxygen, NAD(P)H as one donor, and incorporation of one atom of oxygen"/>
    <property type="evidence" value="ECO:0007669"/>
    <property type="project" value="UniProtKB-ARBA"/>
</dbReference>
<keyword evidence="4" id="KW-0560">Oxidoreductase</keyword>
<accession>A0A9P5Z2F9</accession>
<reference evidence="6" key="1">
    <citation type="submission" date="2020-11" db="EMBL/GenBank/DDBJ databases">
        <authorList>
            <consortium name="DOE Joint Genome Institute"/>
            <person name="Ahrendt S."/>
            <person name="Riley R."/>
            <person name="Andreopoulos W."/>
            <person name="Labutti K."/>
            <person name="Pangilinan J."/>
            <person name="Ruiz-Duenas F.J."/>
            <person name="Barrasa J.M."/>
            <person name="Sanchez-Garcia M."/>
            <person name="Camarero S."/>
            <person name="Miyauchi S."/>
            <person name="Serrano A."/>
            <person name="Linde D."/>
            <person name="Babiker R."/>
            <person name="Drula E."/>
            <person name="Ayuso-Fernandez I."/>
            <person name="Pacheco R."/>
            <person name="Padilla G."/>
            <person name="Ferreira P."/>
            <person name="Barriuso J."/>
            <person name="Kellner H."/>
            <person name="Castanera R."/>
            <person name="Alfaro M."/>
            <person name="Ramirez L."/>
            <person name="Pisabarro A.G."/>
            <person name="Kuo A."/>
            <person name="Tritt A."/>
            <person name="Lipzen A."/>
            <person name="He G."/>
            <person name="Yan M."/>
            <person name="Ng V."/>
            <person name="Cullen D."/>
            <person name="Martin F."/>
            <person name="Rosso M.-N."/>
            <person name="Henrissat B."/>
            <person name="Hibbett D."/>
            <person name="Martinez A.T."/>
            <person name="Grigoriev I.V."/>
        </authorList>
    </citation>
    <scope>NUCLEOTIDE SEQUENCE</scope>
    <source>
        <strain evidence="6">CIRM-BRFM 674</strain>
    </source>
</reference>
<dbReference type="PANTHER" id="PTHR43004:SF19">
    <property type="entry name" value="BINDING MONOOXYGENASE, PUTATIVE (JCVI)-RELATED"/>
    <property type="match status" value="1"/>
</dbReference>
<evidence type="ECO:0000313" key="7">
    <source>
        <dbReference type="Proteomes" id="UP000807469"/>
    </source>
</evidence>
<evidence type="ECO:0000256" key="3">
    <source>
        <dbReference type="ARBA" id="ARBA00022827"/>
    </source>
</evidence>
<gene>
    <name evidence="6" type="ORF">BDN70DRAFT_880202</name>
</gene>
<comment type="caution">
    <text evidence="6">The sequence shown here is derived from an EMBL/GenBank/DDBJ whole genome shotgun (WGS) entry which is preliminary data.</text>
</comment>
<dbReference type="InterPro" id="IPR002938">
    <property type="entry name" value="FAD-bd"/>
</dbReference>
<dbReference type="SUPFAM" id="SSF51905">
    <property type="entry name" value="FAD/NAD(P)-binding domain"/>
    <property type="match status" value="1"/>
</dbReference>
<dbReference type="Pfam" id="PF01494">
    <property type="entry name" value="FAD_binding_3"/>
    <property type="match status" value="1"/>
</dbReference>
<protein>
    <recommendedName>
        <fullName evidence="5">FAD-binding domain-containing protein</fullName>
    </recommendedName>
</protein>